<protein>
    <submittedName>
        <fullName evidence="2">Uncharacterized protein</fullName>
    </submittedName>
</protein>
<evidence type="ECO:0000313" key="2">
    <source>
        <dbReference type="EMBL" id="PKR90394.1"/>
    </source>
</evidence>
<keyword evidence="1" id="KW-0732">Signal</keyword>
<gene>
    <name evidence="2" type="ORF">CXZ10_03180</name>
</gene>
<sequence length="132" mass="13092">MIRRLLAFLALLTLALMSAASAHEHGSMGHPMATSVQATAQQPTATPAPVAAAHGAVAWLASADVNTCADSDQTGHSHAKLAGCTCPAACAGLFNAAVAAPHFTAEFSAGAPSVAKRLSAMSAAPPTPPPRA</sequence>
<feature type="signal peptide" evidence="1">
    <location>
        <begin position="1"/>
        <end position="22"/>
    </location>
</feature>
<reference evidence="2 3" key="1">
    <citation type="submission" date="2017-12" db="EMBL/GenBank/DDBJ databases">
        <title>Anaerobic carbon monoxide metabolism by Pleomorphomonas carboxyditropha sp. nov., a new mesophilic hydrogenogenic carboxidotroph.</title>
        <authorList>
            <person name="Esquivel-Elizondo S."/>
            <person name="Krajmalnik-Brown R."/>
        </authorList>
    </citation>
    <scope>NUCLEOTIDE SEQUENCE [LARGE SCALE GENOMIC DNA]</scope>
    <source>
        <strain evidence="2 3">R5-392</strain>
    </source>
</reference>
<dbReference type="AlphaFoldDB" id="A0A1I4QWM5"/>
<evidence type="ECO:0000256" key="1">
    <source>
        <dbReference type="SAM" id="SignalP"/>
    </source>
</evidence>
<dbReference type="Proteomes" id="UP000233491">
    <property type="component" value="Unassembled WGS sequence"/>
</dbReference>
<organism evidence="2 3">
    <name type="scientific">Pleomorphomonas diazotrophica</name>
    <dbReference type="NCBI Taxonomy" id="1166257"/>
    <lineage>
        <taxon>Bacteria</taxon>
        <taxon>Pseudomonadati</taxon>
        <taxon>Pseudomonadota</taxon>
        <taxon>Alphaproteobacteria</taxon>
        <taxon>Hyphomicrobiales</taxon>
        <taxon>Pleomorphomonadaceae</taxon>
        <taxon>Pleomorphomonas</taxon>
    </lineage>
</organism>
<feature type="chain" id="PRO_5015065660" evidence="1">
    <location>
        <begin position="23"/>
        <end position="132"/>
    </location>
</feature>
<dbReference type="RefSeq" id="WP_101287487.1">
    <property type="nucleotide sequence ID" value="NZ_PJNW01000002.1"/>
</dbReference>
<comment type="caution">
    <text evidence="2">The sequence shown here is derived from an EMBL/GenBank/DDBJ whole genome shotgun (WGS) entry which is preliminary data.</text>
</comment>
<name>A0A1I4QWM5_9HYPH</name>
<keyword evidence="3" id="KW-1185">Reference proteome</keyword>
<evidence type="ECO:0000313" key="3">
    <source>
        <dbReference type="Proteomes" id="UP000233491"/>
    </source>
</evidence>
<proteinExistence type="predicted"/>
<dbReference type="EMBL" id="PJNW01000002">
    <property type="protein sequence ID" value="PKR90394.1"/>
    <property type="molecule type" value="Genomic_DNA"/>
</dbReference>
<accession>A0A1I4QWM5</accession>